<comment type="caution">
    <text evidence="1">The sequence shown here is derived from an EMBL/GenBank/DDBJ whole genome shotgun (WGS) entry which is preliminary data.</text>
</comment>
<proteinExistence type="predicted"/>
<gene>
    <name evidence="1" type="ORF">ACFFPI_15430</name>
</gene>
<accession>A0ABV5UTG4</accession>
<keyword evidence="2" id="KW-1185">Reference proteome</keyword>
<dbReference type="EMBL" id="JBHMBH010000031">
    <property type="protein sequence ID" value="MFB9715496.1"/>
    <property type="molecule type" value="Genomic_DNA"/>
</dbReference>
<sequence>MPEQDADDSMADLQSVVLDVPEGTALATSAPLTLGHVLASMGADRVEPIQLKDILVVRHAFKPGDPVHLHAPEALPREGVLEYTPGPVALGSSPRSRRGIG</sequence>
<reference evidence="1 2" key="1">
    <citation type="submission" date="2024-09" db="EMBL/GenBank/DDBJ databases">
        <authorList>
            <person name="Sun Q."/>
            <person name="Mori K."/>
        </authorList>
    </citation>
    <scope>NUCLEOTIDE SEQUENCE [LARGE SCALE GENOMIC DNA]</scope>
    <source>
        <strain evidence="1 2">JCM 13519</strain>
    </source>
</reference>
<protein>
    <submittedName>
        <fullName evidence="1">Uncharacterized protein</fullName>
    </submittedName>
</protein>
<dbReference type="Proteomes" id="UP001589536">
    <property type="component" value="Unassembled WGS sequence"/>
</dbReference>
<evidence type="ECO:0000313" key="2">
    <source>
        <dbReference type="Proteomes" id="UP001589536"/>
    </source>
</evidence>
<evidence type="ECO:0000313" key="1">
    <source>
        <dbReference type="EMBL" id="MFB9715496.1"/>
    </source>
</evidence>
<organism evidence="1 2">
    <name type="scientific">Arthrobacter methylotrophus</name>
    <dbReference type="NCBI Taxonomy" id="121291"/>
    <lineage>
        <taxon>Bacteria</taxon>
        <taxon>Bacillati</taxon>
        <taxon>Actinomycetota</taxon>
        <taxon>Actinomycetes</taxon>
        <taxon>Micrococcales</taxon>
        <taxon>Micrococcaceae</taxon>
        <taxon>Arthrobacter</taxon>
    </lineage>
</organism>
<name>A0ABV5UTG4_9MICC</name>
<dbReference type="RefSeq" id="WP_345046680.1">
    <property type="nucleotide sequence ID" value="NZ_BAABED010000001.1"/>
</dbReference>